<organism evidence="9">
    <name type="scientific">Fervidobacterium thailandense</name>
    <dbReference type="NCBI Taxonomy" id="1008305"/>
    <lineage>
        <taxon>Bacteria</taxon>
        <taxon>Thermotogati</taxon>
        <taxon>Thermotogota</taxon>
        <taxon>Thermotogae</taxon>
        <taxon>Thermotogales</taxon>
        <taxon>Fervidobacteriaceae</taxon>
        <taxon>Fervidobacterium</taxon>
    </lineage>
</organism>
<dbReference type="HAMAP" id="MF_01928">
    <property type="entry name" value="PurK"/>
    <property type="match status" value="1"/>
</dbReference>
<comment type="caution">
    <text evidence="6">Lacks conserved residue(s) required for the propagation of feature annotation.</text>
</comment>
<evidence type="ECO:0000256" key="2">
    <source>
        <dbReference type="ARBA" id="ARBA00022755"/>
    </source>
</evidence>
<evidence type="ECO:0000256" key="1">
    <source>
        <dbReference type="ARBA" id="ARBA00022741"/>
    </source>
</evidence>
<dbReference type="GO" id="GO:0046872">
    <property type="term" value="F:metal ion binding"/>
    <property type="evidence" value="ECO:0007669"/>
    <property type="project" value="InterPro"/>
</dbReference>
<dbReference type="GO" id="GO:0006189">
    <property type="term" value="P:'de novo' IMP biosynthetic process"/>
    <property type="evidence" value="ECO:0007669"/>
    <property type="project" value="UniProtKB-UniRule"/>
</dbReference>
<feature type="binding site" evidence="6">
    <location>
        <position position="112"/>
    </location>
    <ligand>
        <name>ATP</name>
        <dbReference type="ChEBI" id="CHEBI:30616"/>
    </ligand>
</feature>
<comment type="caution">
    <text evidence="9">The sequence shown here is derived from an EMBL/GenBank/DDBJ whole genome shotgun (WGS) entry which is preliminary data.</text>
</comment>
<feature type="binding site" evidence="6">
    <location>
        <position position="186"/>
    </location>
    <ligand>
        <name>ATP</name>
        <dbReference type="ChEBI" id="CHEBI:30616"/>
    </ligand>
</feature>
<comment type="similarity">
    <text evidence="6 7">Belongs to the PurK/PurT family.</text>
</comment>
<evidence type="ECO:0000256" key="5">
    <source>
        <dbReference type="ARBA" id="ARBA00023239"/>
    </source>
</evidence>
<dbReference type="EC" id="6.3.4.18" evidence="6 7"/>
<reference evidence="9" key="1">
    <citation type="journal article" date="2020" name="mSystems">
        <title>Genome- and Community-Level Interaction Insights into Carbon Utilization and Element Cycling Functions of Hydrothermarchaeota in Hydrothermal Sediment.</title>
        <authorList>
            <person name="Zhou Z."/>
            <person name="Liu Y."/>
            <person name="Xu W."/>
            <person name="Pan J."/>
            <person name="Luo Z.H."/>
            <person name="Li M."/>
        </authorList>
    </citation>
    <scope>NUCLEOTIDE SEQUENCE [LARGE SCALE GENOMIC DNA]</scope>
    <source>
        <strain evidence="9">SpSt-609</strain>
    </source>
</reference>
<dbReference type="Pfam" id="PF02222">
    <property type="entry name" value="ATP-grasp"/>
    <property type="match status" value="1"/>
</dbReference>
<dbReference type="Pfam" id="PF22660">
    <property type="entry name" value="RS_preATP-grasp-like"/>
    <property type="match status" value="1"/>
</dbReference>
<comment type="function">
    <text evidence="7">Catalyzes the ATP-dependent conversion of 5-aminoimidazole ribonucleotide (AIR) and HCO(3)- to N5-carboxyaminoimidazole ribonucleotide (N5-CAIR).</text>
</comment>
<evidence type="ECO:0000313" key="9">
    <source>
        <dbReference type="EMBL" id="HGU41140.1"/>
    </source>
</evidence>
<protein>
    <recommendedName>
        <fullName evidence="6 7">N5-carboxyaminoimidazole ribonucleotide synthase</fullName>
        <shortName evidence="6 7">N5-CAIR synthase</shortName>
        <ecNumber evidence="6 7">6.3.4.18</ecNumber>
    </recommendedName>
    <alternativeName>
        <fullName evidence="6 7">5-(carboxyamino)imidazole ribonucleotide synthetase</fullName>
    </alternativeName>
</protein>
<dbReference type="SUPFAM" id="SSF51246">
    <property type="entry name" value="Rudiment single hybrid motif"/>
    <property type="match status" value="1"/>
</dbReference>
<dbReference type="Pfam" id="PF17769">
    <property type="entry name" value="PurK_C"/>
    <property type="match status" value="1"/>
</dbReference>
<comment type="function">
    <text evidence="6">Catalyzes the ATP-dependent conversion of 5-aminoimidazole ribonucleotide (AIR) and HCO(3)(-) to N5-carboxyaminoimidazole ribonucleotide (N5-CAIR).</text>
</comment>
<keyword evidence="4 6" id="KW-0067">ATP-binding</keyword>
<keyword evidence="6 7" id="KW-0436">Ligase</keyword>
<dbReference type="AlphaFoldDB" id="A0A7C4RWV3"/>
<evidence type="ECO:0000256" key="3">
    <source>
        <dbReference type="ARBA" id="ARBA00022793"/>
    </source>
</evidence>
<feature type="domain" description="ATP-grasp" evidence="8">
    <location>
        <begin position="116"/>
        <end position="295"/>
    </location>
</feature>
<dbReference type="FunFam" id="3.30.470.20:FF:000037">
    <property type="entry name" value="Phosphoribosylaminoimidazole carboxylase, chloroplastic"/>
    <property type="match status" value="1"/>
</dbReference>
<feature type="binding site" evidence="6">
    <location>
        <begin position="265"/>
        <end position="266"/>
    </location>
    <ligand>
        <name>ATP</name>
        <dbReference type="ChEBI" id="CHEBI:30616"/>
    </ligand>
</feature>
<comment type="subunit">
    <text evidence="6 7">Homodimer.</text>
</comment>
<dbReference type="GO" id="GO:0034028">
    <property type="term" value="F:5-(carboxyamino)imidazole ribonucleotide synthase activity"/>
    <property type="evidence" value="ECO:0007669"/>
    <property type="project" value="UniProtKB-UniRule"/>
</dbReference>
<keyword evidence="2 6" id="KW-0658">Purine biosynthesis</keyword>
<accession>A0A7C4RWV3</accession>
<dbReference type="Gene3D" id="3.30.1490.20">
    <property type="entry name" value="ATP-grasp fold, A domain"/>
    <property type="match status" value="1"/>
</dbReference>
<evidence type="ECO:0000256" key="6">
    <source>
        <dbReference type="HAMAP-Rule" id="MF_01928"/>
    </source>
</evidence>
<dbReference type="SUPFAM" id="SSF56059">
    <property type="entry name" value="Glutathione synthetase ATP-binding domain-like"/>
    <property type="match status" value="1"/>
</dbReference>
<dbReference type="InterPro" id="IPR054350">
    <property type="entry name" value="PurT/PurK_preATP-grasp"/>
</dbReference>
<dbReference type="InterPro" id="IPR011761">
    <property type="entry name" value="ATP-grasp"/>
</dbReference>
<name>A0A7C4RWV3_9BACT</name>
<dbReference type="InterPro" id="IPR005875">
    <property type="entry name" value="PurK"/>
</dbReference>
<keyword evidence="5" id="KW-0456">Lyase</keyword>
<dbReference type="InterPro" id="IPR011054">
    <property type="entry name" value="Rudment_hybrid_motif"/>
</dbReference>
<dbReference type="Gene3D" id="3.40.50.20">
    <property type="match status" value="1"/>
</dbReference>
<keyword evidence="3" id="KW-0210">Decarboxylase</keyword>
<dbReference type="NCBIfam" id="NF004679">
    <property type="entry name" value="PRK06019.1-5"/>
    <property type="match status" value="1"/>
</dbReference>
<keyword evidence="1 6" id="KW-0547">Nucleotide-binding</keyword>
<dbReference type="NCBIfam" id="TIGR01161">
    <property type="entry name" value="purK"/>
    <property type="match status" value="1"/>
</dbReference>
<gene>
    <name evidence="6 7" type="primary">purK</name>
    <name evidence="9" type="ORF">ENT77_08090</name>
</gene>
<dbReference type="GO" id="GO:0004638">
    <property type="term" value="F:phosphoribosylaminoimidazole carboxylase activity"/>
    <property type="evidence" value="ECO:0007669"/>
    <property type="project" value="InterPro"/>
</dbReference>
<evidence type="ECO:0000256" key="7">
    <source>
        <dbReference type="RuleBase" id="RU361200"/>
    </source>
</evidence>
<dbReference type="GO" id="GO:0005829">
    <property type="term" value="C:cytosol"/>
    <property type="evidence" value="ECO:0007669"/>
    <property type="project" value="TreeGrafter"/>
</dbReference>
<evidence type="ECO:0000256" key="4">
    <source>
        <dbReference type="ARBA" id="ARBA00022840"/>
    </source>
</evidence>
<dbReference type="Gene3D" id="3.30.470.20">
    <property type="entry name" value="ATP-grasp fold, B domain"/>
    <property type="match status" value="1"/>
</dbReference>
<feature type="binding site" evidence="6">
    <location>
        <begin position="178"/>
        <end position="181"/>
    </location>
    <ligand>
        <name>ATP</name>
        <dbReference type="ChEBI" id="CHEBI:30616"/>
    </ligand>
</feature>
<dbReference type="InterPro" id="IPR013815">
    <property type="entry name" value="ATP_grasp_subdomain_1"/>
</dbReference>
<dbReference type="PANTHER" id="PTHR11609">
    <property type="entry name" value="PURINE BIOSYNTHESIS PROTEIN 6/7, PUR6/7"/>
    <property type="match status" value="1"/>
</dbReference>
<proteinExistence type="inferred from homology"/>
<dbReference type="EMBL" id="DSZY01000038">
    <property type="protein sequence ID" value="HGU41140.1"/>
    <property type="molecule type" value="Genomic_DNA"/>
</dbReference>
<dbReference type="GO" id="GO:0005524">
    <property type="term" value="F:ATP binding"/>
    <property type="evidence" value="ECO:0007669"/>
    <property type="project" value="UniProtKB-UniRule"/>
</dbReference>
<dbReference type="UniPathway" id="UPA00074">
    <property type="reaction ID" value="UER00942"/>
</dbReference>
<dbReference type="PANTHER" id="PTHR11609:SF5">
    <property type="entry name" value="PHOSPHORIBOSYLAMINOIMIDAZOLE CARBOXYLASE"/>
    <property type="match status" value="1"/>
</dbReference>
<dbReference type="InterPro" id="IPR016185">
    <property type="entry name" value="PreATP-grasp_dom_sf"/>
</dbReference>
<sequence>MLERSECIKPWGVTLGIVGGGQLGKMLSQSASKLGFEVVALDPSPSCPVSSFCKELIVGSLMDEEKIFELAKKSDVVTYEIEHVNTEALKKLESDGYPVYPQPHILSLINDKLKQRVFLRLKGFPVPDFWELDTSNVHRLRFPFVQKAQYGGYDGRGVVVVRSIEDLDKLLNCPSYAEEFVEIEKEISVVVVRGIRGQIAVYPVVEMVFKEGANVLEMLFSPAELAKEIEMVAKELAISIVDELDGVGVFAIEMFVTREGKIFVNEIAPRVHNSGHHTIESCVTSQFEQHIRAITGLPLGSTEQILPAAMVNLLGEPGYKGKPILLGIEEVLKIPGVHVHFYGKKETNPYRKMGHVTIVGKDINEVRKIASFVSERLKVIGDEKI</sequence>
<dbReference type="InterPro" id="IPR040686">
    <property type="entry name" value="PurK_C"/>
</dbReference>
<comment type="pathway">
    <text evidence="6 7">Purine metabolism; IMP biosynthesis via de novo pathway; 5-amino-1-(5-phospho-D-ribosyl)imidazole-4-carboxylate from 5-amino-1-(5-phospho-D-ribosyl)imidazole (N5-CAIR route): step 1/2.</text>
</comment>
<dbReference type="SUPFAM" id="SSF52440">
    <property type="entry name" value="PreATP-grasp domain"/>
    <property type="match status" value="1"/>
</dbReference>
<comment type="catalytic activity">
    <reaction evidence="6 7">
        <text>5-amino-1-(5-phospho-beta-D-ribosyl)imidazole + hydrogencarbonate + ATP = 5-carboxyamino-1-(5-phospho-D-ribosyl)imidazole + ADP + phosphate + 2 H(+)</text>
        <dbReference type="Rhea" id="RHEA:19317"/>
        <dbReference type="ChEBI" id="CHEBI:15378"/>
        <dbReference type="ChEBI" id="CHEBI:17544"/>
        <dbReference type="ChEBI" id="CHEBI:30616"/>
        <dbReference type="ChEBI" id="CHEBI:43474"/>
        <dbReference type="ChEBI" id="CHEBI:58730"/>
        <dbReference type="ChEBI" id="CHEBI:137981"/>
        <dbReference type="ChEBI" id="CHEBI:456216"/>
        <dbReference type="EC" id="6.3.4.18"/>
    </reaction>
</comment>
<evidence type="ECO:0000259" key="8">
    <source>
        <dbReference type="PROSITE" id="PS50975"/>
    </source>
</evidence>
<dbReference type="PROSITE" id="PS50975">
    <property type="entry name" value="ATP_GRASP"/>
    <property type="match status" value="1"/>
</dbReference>
<feature type="binding site" evidence="6">
    <location>
        <position position="147"/>
    </location>
    <ligand>
        <name>ATP</name>
        <dbReference type="ChEBI" id="CHEBI:30616"/>
    </ligand>
</feature>
<dbReference type="InterPro" id="IPR003135">
    <property type="entry name" value="ATP-grasp_carboxylate-amine"/>
</dbReference>